<dbReference type="InterPro" id="IPR036388">
    <property type="entry name" value="WH-like_DNA-bd_sf"/>
</dbReference>
<keyword evidence="7" id="KW-1185">Reference proteome</keyword>
<dbReference type="InterPro" id="IPR036390">
    <property type="entry name" value="WH_DNA-bd_sf"/>
</dbReference>
<dbReference type="PRINTS" id="PR00035">
    <property type="entry name" value="HTHGNTR"/>
</dbReference>
<dbReference type="RefSeq" id="WP_130304593.1">
    <property type="nucleotide sequence ID" value="NZ_SHKO01000002.1"/>
</dbReference>
<dbReference type="InterPro" id="IPR028978">
    <property type="entry name" value="Chorismate_lyase_/UTRA_dom_sf"/>
</dbReference>
<dbReference type="SMART" id="SM00345">
    <property type="entry name" value="HTH_GNTR"/>
    <property type="match status" value="1"/>
</dbReference>
<reference evidence="6 7" key="1">
    <citation type="submission" date="2019-02" db="EMBL/GenBank/DDBJ databases">
        <title>Genomic Encyclopedia of Type Strains, Phase IV (KMG-IV): sequencing the most valuable type-strain genomes for metagenomic binning, comparative biology and taxonomic classification.</title>
        <authorList>
            <person name="Goeker M."/>
        </authorList>
    </citation>
    <scope>NUCLEOTIDE SEQUENCE [LARGE SCALE GENOMIC DNA]</scope>
    <source>
        <strain evidence="6 7">DSM 23814</strain>
    </source>
</reference>
<keyword evidence="2 6" id="KW-0238">DNA-binding</keyword>
<gene>
    <name evidence="6" type="ORF">EV681_3323</name>
</gene>
<dbReference type="Pfam" id="PF07702">
    <property type="entry name" value="UTRA"/>
    <property type="match status" value="1"/>
</dbReference>
<dbReference type="GO" id="GO:0003700">
    <property type="term" value="F:DNA-binding transcription factor activity"/>
    <property type="evidence" value="ECO:0007669"/>
    <property type="project" value="InterPro"/>
</dbReference>
<dbReference type="InterPro" id="IPR050679">
    <property type="entry name" value="Bact_HTH_transcr_reg"/>
</dbReference>
<accession>A0A4Q7VFX0</accession>
<dbReference type="Gene3D" id="1.10.10.10">
    <property type="entry name" value="Winged helix-like DNA-binding domain superfamily/Winged helix DNA-binding domain"/>
    <property type="match status" value="1"/>
</dbReference>
<dbReference type="GO" id="GO:0003677">
    <property type="term" value="F:DNA binding"/>
    <property type="evidence" value="ECO:0007669"/>
    <property type="project" value="UniProtKB-KW"/>
</dbReference>
<dbReference type="GO" id="GO:0045892">
    <property type="term" value="P:negative regulation of DNA-templated transcription"/>
    <property type="evidence" value="ECO:0007669"/>
    <property type="project" value="TreeGrafter"/>
</dbReference>
<dbReference type="PROSITE" id="PS50949">
    <property type="entry name" value="HTH_GNTR"/>
    <property type="match status" value="1"/>
</dbReference>
<proteinExistence type="predicted"/>
<protein>
    <submittedName>
        <fullName evidence="6">DNA-binding GntR family transcriptional regulator</fullName>
    </submittedName>
</protein>
<dbReference type="SUPFAM" id="SSF64288">
    <property type="entry name" value="Chorismate lyase-like"/>
    <property type="match status" value="1"/>
</dbReference>
<evidence type="ECO:0000256" key="3">
    <source>
        <dbReference type="ARBA" id="ARBA00023163"/>
    </source>
</evidence>
<dbReference type="SUPFAM" id="SSF46785">
    <property type="entry name" value="Winged helix' DNA-binding domain"/>
    <property type="match status" value="1"/>
</dbReference>
<name>A0A4Q7VFX0_9BURK</name>
<evidence type="ECO:0000313" key="7">
    <source>
        <dbReference type="Proteomes" id="UP000293398"/>
    </source>
</evidence>
<sequence length="277" mass="31465">MKPTQDSSAPHRAFSFNRHNNRTPSNPAHTGRIAHYLRLAAVFQDIIAKGEWAPGTQLPTLPELCEQYSVSRNTVRQALQLLVDDGLLTSTRGKGTFVQEGTQLSNIPAMQDQQVRLLRRTQQMALPKELASAEEGCQERPISYTRILRMHHLDSEKFNLSDVYVAQNIYTKFPKDADLEAKISDLVRRYAKPRIIRYRQEITIARADLEVAALFDRPVGEVLVRIRRWLTDNNGDLVFAAINLYVGHLFVLNRVDEDPDDVGYRPGLVPDESSSNE</sequence>
<dbReference type="InterPro" id="IPR000524">
    <property type="entry name" value="Tscrpt_reg_HTH_GntR"/>
</dbReference>
<dbReference type="Proteomes" id="UP000293398">
    <property type="component" value="Unassembled WGS sequence"/>
</dbReference>
<dbReference type="PANTHER" id="PTHR44846:SF1">
    <property type="entry name" value="MANNOSYL-D-GLYCERATE TRANSPORT_METABOLISM SYSTEM REPRESSOR MNGR-RELATED"/>
    <property type="match status" value="1"/>
</dbReference>
<dbReference type="AlphaFoldDB" id="A0A4Q7VFX0"/>
<evidence type="ECO:0000256" key="4">
    <source>
        <dbReference type="SAM" id="MobiDB-lite"/>
    </source>
</evidence>
<dbReference type="InterPro" id="IPR011663">
    <property type="entry name" value="UTRA"/>
</dbReference>
<dbReference type="Gene3D" id="3.40.1410.10">
    <property type="entry name" value="Chorismate lyase-like"/>
    <property type="match status" value="1"/>
</dbReference>
<evidence type="ECO:0000256" key="1">
    <source>
        <dbReference type="ARBA" id="ARBA00023015"/>
    </source>
</evidence>
<feature type="domain" description="HTH gntR-type" evidence="5">
    <location>
        <begin position="33"/>
        <end position="101"/>
    </location>
</feature>
<dbReference type="Pfam" id="PF00392">
    <property type="entry name" value="GntR"/>
    <property type="match status" value="1"/>
</dbReference>
<evidence type="ECO:0000259" key="5">
    <source>
        <dbReference type="PROSITE" id="PS50949"/>
    </source>
</evidence>
<evidence type="ECO:0000256" key="2">
    <source>
        <dbReference type="ARBA" id="ARBA00023125"/>
    </source>
</evidence>
<feature type="region of interest" description="Disordered" evidence="4">
    <location>
        <begin position="1"/>
        <end position="29"/>
    </location>
</feature>
<organism evidence="6 7">
    <name type="scientific">Advenella incenata</name>
    <dbReference type="NCBI Taxonomy" id="267800"/>
    <lineage>
        <taxon>Bacteria</taxon>
        <taxon>Pseudomonadati</taxon>
        <taxon>Pseudomonadota</taxon>
        <taxon>Betaproteobacteria</taxon>
        <taxon>Burkholderiales</taxon>
        <taxon>Alcaligenaceae</taxon>
    </lineage>
</organism>
<dbReference type="EMBL" id="SHKO01000002">
    <property type="protein sequence ID" value="RZT94888.1"/>
    <property type="molecule type" value="Genomic_DNA"/>
</dbReference>
<dbReference type="SMART" id="SM00866">
    <property type="entry name" value="UTRA"/>
    <property type="match status" value="1"/>
</dbReference>
<keyword evidence="1" id="KW-0805">Transcription regulation</keyword>
<evidence type="ECO:0000313" key="6">
    <source>
        <dbReference type="EMBL" id="RZT94888.1"/>
    </source>
</evidence>
<dbReference type="PANTHER" id="PTHR44846">
    <property type="entry name" value="MANNOSYL-D-GLYCERATE TRANSPORT/METABOLISM SYSTEM REPRESSOR MNGR-RELATED"/>
    <property type="match status" value="1"/>
</dbReference>
<keyword evidence="3" id="KW-0804">Transcription</keyword>
<dbReference type="OrthoDB" id="8582866at2"/>
<dbReference type="CDD" id="cd07377">
    <property type="entry name" value="WHTH_GntR"/>
    <property type="match status" value="1"/>
</dbReference>
<comment type="caution">
    <text evidence="6">The sequence shown here is derived from an EMBL/GenBank/DDBJ whole genome shotgun (WGS) entry which is preliminary data.</text>
</comment>